<keyword evidence="2" id="KW-1185">Reference proteome</keyword>
<accession>A0ABR2TB14</accession>
<evidence type="ECO:0000313" key="1">
    <source>
        <dbReference type="EMBL" id="KAK9034389.1"/>
    </source>
</evidence>
<gene>
    <name evidence="1" type="ORF">V6N11_050556</name>
</gene>
<organism evidence="1 2">
    <name type="scientific">Hibiscus sabdariffa</name>
    <name type="common">roselle</name>
    <dbReference type="NCBI Taxonomy" id="183260"/>
    <lineage>
        <taxon>Eukaryota</taxon>
        <taxon>Viridiplantae</taxon>
        <taxon>Streptophyta</taxon>
        <taxon>Embryophyta</taxon>
        <taxon>Tracheophyta</taxon>
        <taxon>Spermatophyta</taxon>
        <taxon>Magnoliopsida</taxon>
        <taxon>eudicotyledons</taxon>
        <taxon>Gunneridae</taxon>
        <taxon>Pentapetalae</taxon>
        <taxon>rosids</taxon>
        <taxon>malvids</taxon>
        <taxon>Malvales</taxon>
        <taxon>Malvaceae</taxon>
        <taxon>Malvoideae</taxon>
        <taxon>Hibiscus</taxon>
    </lineage>
</organism>
<reference evidence="1 2" key="1">
    <citation type="journal article" date="2024" name="G3 (Bethesda)">
        <title>Genome assembly of Hibiscus sabdariffa L. provides insights into metabolisms of medicinal natural products.</title>
        <authorList>
            <person name="Kim T."/>
        </authorList>
    </citation>
    <scope>NUCLEOTIDE SEQUENCE [LARGE SCALE GENOMIC DNA]</scope>
    <source>
        <strain evidence="1">TK-2024</strain>
        <tissue evidence="1">Old leaves</tissue>
    </source>
</reference>
<dbReference type="Proteomes" id="UP001396334">
    <property type="component" value="Unassembled WGS sequence"/>
</dbReference>
<comment type="caution">
    <text evidence="1">The sequence shown here is derived from an EMBL/GenBank/DDBJ whole genome shotgun (WGS) entry which is preliminary data.</text>
</comment>
<dbReference type="EMBL" id="JBBPBN010000007">
    <property type="protein sequence ID" value="KAK9034389.1"/>
    <property type="molecule type" value="Genomic_DNA"/>
</dbReference>
<sequence>MVGKEILKRAIVPSTKDSQRVGCCRSQPGIYSSRRIHFGWSVQGRVTGMSPAASVEQNLCIFDTPSKLCLASNMGEA</sequence>
<protein>
    <submittedName>
        <fullName evidence="1">Uncharacterized protein</fullName>
    </submittedName>
</protein>
<evidence type="ECO:0000313" key="2">
    <source>
        <dbReference type="Proteomes" id="UP001396334"/>
    </source>
</evidence>
<name>A0ABR2TB14_9ROSI</name>
<proteinExistence type="predicted"/>